<dbReference type="PROSITE" id="PS50005">
    <property type="entry name" value="TPR"/>
    <property type="match status" value="2"/>
</dbReference>
<dbReference type="AlphaFoldDB" id="A0A1K1LCM8"/>
<evidence type="ECO:0000256" key="7">
    <source>
        <dbReference type="PROSITE-ProRule" id="PRU00339"/>
    </source>
</evidence>
<evidence type="ECO:0000256" key="6">
    <source>
        <dbReference type="ARBA" id="ARBA00023049"/>
    </source>
</evidence>
<comment type="cofactor">
    <cofactor evidence="1">
        <name>Zn(2+)</name>
        <dbReference type="ChEBI" id="CHEBI:29105"/>
    </cofactor>
</comment>
<keyword evidence="6" id="KW-0482">Metalloprotease</keyword>
<keyword evidence="10" id="KW-1185">Reference proteome</keyword>
<feature type="repeat" description="TPR" evidence="7">
    <location>
        <begin position="296"/>
        <end position="329"/>
    </location>
</feature>
<dbReference type="InterPro" id="IPR001915">
    <property type="entry name" value="Peptidase_M48"/>
</dbReference>
<dbReference type="InterPro" id="IPR019734">
    <property type="entry name" value="TPR_rpt"/>
</dbReference>
<keyword evidence="3" id="KW-0479">Metal-binding</keyword>
<dbReference type="InterPro" id="IPR011990">
    <property type="entry name" value="TPR-like_helical_dom_sf"/>
</dbReference>
<proteinExistence type="predicted"/>
<dbReference type="GO" id="GO:0046872">
    <property type="term" value="F:metal ion binding"/>
    <property type="evidence" value="ECO:0007669"/>
    <property type="project" value="UniProtKB-KW"/>
</dbReference>
<evidence type="ECO:0000256" key="5">
    <source>
        <dbReference type="ARBA" id="ARBA00022833"/>
    </source>
</evidence>
<dbReference type="Gene3D" id="3.30.2010.10">
    <property type="entry name" value="Metalloproteases ('zincins'), catalytic domain"/>
    <property type="match status" value="1"/>
</dbReference>
<feature type="repeat" description="TPR" evidence="7">
    <location>
        <begin position="330"/>
        <end position="363"/>
    </location>
</feature>
<reference evidence="10" key="1">
    <citation type="submission" date="2016-10" db="EMBL/GenBank/DDBJ databases">
        <authorList>
            <person name="Wegmann U."/>
        </authorList>
    </citation>
    <scope>NUCLEOTIDE SEQUENCE [LARGE SCALE GENOMIC DNA]</scope>
</reference>
<keyword evidence="4" id="KW-0378">Hydrolase</keyword>
<evidence type="ECO:0000256" key="4">
    <source>
        <dbReference type="ARBA" id="ARBA00022801"/>
    </source>
</evidence>
<name>A0A1K1LCM8_9BACT</name>
<evidence type="ECO:0000313" key="9">
    <source>
        <dbReference type="EMBL" id="SFV72473.1"/>
    </source>
</evidence>
<accession>A0A1K1LCM8</accession>
<dbReference type="GO" id="GO:0016020">
    <property type="term" value="C:membrane"/>
    <property type="evidence" value="ECO:0007669"/>
    <property type="project" value="TreeGrafter"/>
</dbReference>
<dbReference type="EMBL" id="LT630450">
    <property type="protein sequence ID" value="SFV72473.1"/>
    <property type="molecule type" value="Genomic_DNA"/>
</dbReference>
<dbReference type="CDD" id="cd07333">
    <property type="entry name" value="M48C_bepA_like"/>
    <property type="match status" value="1"/>
</dbReference>
<dbReference type="Pfam" id="PF01435">
    <property type="entry name" value="Peptidase_M48"/>
    <property type="match status" value="1"/>
</dbReference>
<evidence type="ECO:0000256" key="3">
    <source>
        <dbReference type="ARBA" id="ARBA00022723"/>
    </source>
</evidence>
<dbReference type="SMART" id="SM00028">
    <property type="entry name" value="TPR"/>
    <property type="match status" value="3"/>
</dbReference>
<keyword evidence="7" id="KW-0802">TPR repeat</keyword>
<evidence type="ECO:0000259" key="8">
    <source>
        <dbReference type="Pfam" id="PF01435"/>
    </source>
</evidence>
<dbReference type="SUPFAM" id="SSF48452">
    <property type="entry name" value="TPR-like"/>
    <property type="match status" value="1"/>
</dbReference>
<gene>
    <name evidence="9" type="ORF">DESPIGER_0589</name>
</gene>
<evidence type="ECO:0000256" key="1">
    <source>
        <dbReference type="ARBA" id="ARBA00001947"/>
    </source>
</evidence>
<dbReference type="Proteomes" id="UP000186323">
    <property type="component" value="Chromosome I"/>
</dbReference>
<dbReference type="PANTHER" id="PTHR22726:SF1">
    <property type="entry name" value="METALLOENDOPEPTIDASE OMA1, MITOCHONDRIAL"/>
    <property type="match status" value="1"/>
</dbReference>
<protein>
    <submittedName>
        <fullName evidence="9">TPR repeat</fullName>
    </submittedName>
</protein>
<keyword evidence="2" id="KW-0645">Protease</keyword>
<feature type="domain" description="Peptidase M48" evidence="8">
    <location>
        <begin position="74"/>
        <end position="252"/>
    </location>
</feature>
<organism evidence="9 10">
    <name type="scientific">Desulfovibrio piger</name>
    <dbReference type="NCBI Taxonomy" id="901"/>
    <lineage>
        <taxon>Bacteria</taxon>
        <taxon>Pseudomonadati</taxon>
        <taxon>Thermodesulfobacteriota</taxon>
        <taxon>Desulfovibrionia</taxon>
        <taxon>Desulfovibrionales</taxon>
        <taxon>Desulfovibrionaceae</taxon>
        <taxon>Desulfovibrio</taxon>
    </lineage>
</organism>
<dbReference type="GO" id="GO:0051603">
    <property type="term" value="P:proteolysis involved in protein catabolic process"/>
    <property type="evidence" value="ECO:0007669"/>
    <property type="project" value="TreeGrafter"/>
</dbReference>
<evidence type="ECO:0000313" key="10">
    <source>
        <dbReference type="Proteomes" id="UP000186323"/>
    </source>
</evidence>
<evidence type="ECO:0000256" key="2">
    <source>
        <dbReference type="ARBA" id="ARBA00022670"/>
    </source>
</evidence>
<keyword evidence="5" id="KW-0862">Zinc</keyword>
<dbReference type="OrthoDB" id="9810445at2"/>
<dbReference type="PANTHER" id="PTHR22726">
    <property type="entry name" value="METALLOENDOPEPTIDASE OMA1"/>
    <property type="match status" value="1"/>
</dbReference>
<dbReference type="GO" id="GO:0004222">
    <property type="term" value="F:metalloendopeptidase activity"/>
    <property type="evidence" value="ECO:0007669"/>
    <property type="project" value="InterPro"/>
</dbReference>
<dbReference type="InterPro" id="IPR051156">
    <property type="entry name" value="Mito/Outer_Membr_Metalloprot"/>
</dbReference>
<dbReference type="Pfam" id="PF13432">
    <property type="entry name" value="TPR_16"/>
    <property type="match status" value="2"/>
</dbReference>
<dbReference type="Gene3D" id="1.25.40.10">
    <property type="entry name" value="Tetratricopeptide repeat domain"/>
    <property type="match status" value="1"/>
</dbReference>
<dbReference type="KEGG" id="dpg:DESPIGER_0589"/>
<dbReference type="RefSeq" id="WP_072332872.1">
    <property type="nucleotide sequence ID" value="NZ_CALJDE010000009.1"/>
</dbReference>
<sequence>MLHRFGKFRRPVALVMLSVFLVAQLLLPLTARAFFFGGVSLKDEKEMGHKFDVAIRSSLPMVDDPEVSNYVDGLVRRLVKAIPPQPFTFTSGVILHNAMNAFAIPGGHVYVFTGLIMNFEDESQLAGVLSHELAHVTQRHVASRLERAQYLSVGSLLLAIAGVAVGGPAGGAVAVGALGAGQSAMLNYSRLDENEADQIGLQYLTRAGYPPSGLVGGFKIMRQKSWMTGASVPAYLSTHPDIGDRINGIQARLSSFPASIRNRSFDNRRFKRVQTILWGRYGDVQAALQRFSGKDALSCMGRGMVLSRQNNIREATAAFDQALRLAPKDPLVLREAGTFHYRKGDMARAEGLLRQAMQLDKNDFMARFFYARMLDETGRARQAQPYYTEVLRVVPEAADVHEAYARSLGSTGRTGLAYIHMAYSAIYSNNRKLAERYFKQAKAKTEKSADSAAFRKLDAVYKERKEIWEDR</sequence>